<sequence>MHRLLRIAGALAVCGVTLTIGLAAAHAKEWPVQPIRVVLPYPPGGASDVTARLLSAKLSQAWGESVVVENRPGANGIIANEAVAKAQPDGYTVLMANLGPNAINPAVYGRLPYDTLKDFTPVVLVTKVPLIIVTAANSPVKDLRQLVSLAKAKPGQITFGSAGNGSGSHLAGELLSTMAGVKMNHVPYKGDAPSLTDVLGQQINVALPTALAGMPHVKSGKLRALAVTSKTRLPALPDVPTVDEALGISGYEAVSWGGFMVPTGTSPAIVAKMNSQFNKALQDPEVRDKLMAQGAQIAGGTRKHSMRFCAPKLRNGSAWLIQQRSGSTSPHRECRSVVGIPPTTETACGLPRSLQ</sequence>
<feature type="signal peptide" evidence="2">
    <location>
        <begin position="1"/>
        <end position="27"/>
    </location>
</feature>
<proteinExistence type="inferred from homology"/>
<dbReference type="Pfam" id="PF03401">
    <property type="entry name" value="TctC"/>
    <property type="match status" value="1"/>
</dbReference>
<evidence type="ECO:0000313" key="3">
    <source>
        <dbReference type="EMBL" id="URF08088.1"/>
    </source>
</evidence>
<gene>
    <name evidence="3" type="ORF">M5D45_23360</name>
</gene>
<dbReference type="PANTHER" id="PTHR42928">
    <property type="entry name" value="TRICARBOXYLATE-BINDING PROTEIN"/>
    <property type="match status" value="1"/>
</dbReference>
<evidence type="ECO:0000256" key="1">
    <source>
        <dbReference type="ARBA" id="ARBA00006987"/>
    </source>
</evidence>
<keyword evidence="2" id="KW-0732">Signal</keyword>
<dbReference type="EMBL" id="CP097331">
    <property type="protein sequence ID" value="URF08088.1"/>
    <property type="molecule type" value="Genomic_DNA"/>
</dbReference>
<name>A0AAE9I5F1_9BURK</name>
<feature type="chain" id="PRO_5041937995" evidence="2">
    <location>
        <begin position="28"/>
        <end position="355"/>
    </location>
</feature>
<reference evidence="3" key="2">
    <citation type="submission" date="2022-05" db="EMBL/GenBank/DDBJ databases">
        <authorList>
            <person name="Kunte H.-J."/>
        </authorList>
    </citation>
    <scope>NUCLEOTIDE SEQUENCE</scope>
    <source>
        <strain evidence="3">G5</strain>
    </source>
</reference>
<organism evidence="3 4">
    <name type="scientific">Cupriavidus campinensis</name>
    <dbReference type="NCBI Taxonomy" id="151783"/>
    <lineage>
        <taxon>Bacteria</taxon>
        <taxon>Pseudomonadati</taxon>
        <taxon>Pseudomonadota</taxon>
        <taxon>Betaproteobacteria</taxon>
        <taxon>Burkholderiales</taxon>
        <taxon>Burkholderiaceae</taxon>
        <taxon>Cupriavidus</taxon>
    </lineage>
</organism>
<reference evidence="3" key="1">
    <citation type="journal article" date="2022" name="Microbiol. Resour. Announc.">
        <title>Genome Sequence of Cupriavidus campinensis Strain G5, a Member of a Bacterial Consortium Capable of Polyethylene Degradation.</title>
        <authorList>
            <person name="Schneider B."/>
            <person name="Pfeiffer F."/>
            <person name="Dyall-Smith M."/>
            <person name="Kunte H.J."/>
        </authorList>
    </citation>
    <scope>NUCLEOTIDE SEQUENCE</scope>
    <source>
        <strain evidence="3">G5</strain>
    </source>
</reference>
<dbReference type="PANTHER" id="PTHR42928:SF5">
    <property type="entry name" value="BLR1237 PROTEIN"/>
    <property type="match status" value="1"/>
</dbReference>
<dbReference type="InterPro" id="IPR005064">
    <property type="entry name" value="BUG"/>
</dbReference>
<dbReference type="SUPFAM" id="SSF53850">
    <property type="entry name" value="Periplasmic binding protein-like II"/>
    <property type="match status" value="1"/>
</dbReference>
<dbReference type="KEGG" id="ccam:M5D45_23360"/>
<evidence type="ECO:0000256" key="2">
    <source>
        <dbReference type="SAM" id="SignalP"/>
    </source>
</evidence>
<evidence type="ECO:0000313" key="4">
    <source>
        <dbReference type="Proteomes" id="UP001056132"/>
    </source>
</evidence>
<dbReference type="Gene3D" id="3.40.190.150">
    <property type="entry name" value="Bordetella uptake gene, domain 1"/>
    <property type="match status" value="1"/>
</dbReference>
<dbReference type="AlphaFoldDB" id="A0AAE9I5F1"/>
<dbReference type="Gene3D" id="3.40.190.10">
    <property type="entry name" value="Periplasmic binding protein-like II"/>
    <property type="match status" value="1"/>
</dbReference>
<dbReference type="InterPro" id="IPR042100">
    <property type="entry name" value="Bug_dom1"/>
</dbReference>
<protein>
    <submittedName>
        <fullName evidence="3">Tripartite tricarboxylate transporter substrate binding protein</fullName>
    </submittedName>
</protein>
<dbReference type="Proteomes" id="UP001056132">
    <property type="component" value="Chromosome 2"/>
</dbReference>
<accession>A0AAE9I5F1</accession>
<dbReference type="CDD" id="cd13578">
    <property type="entry name" value="PBP2_Bug27"/>
    <property type="match status" value="1"/>
</dbReference>
<dbReference type="PIRSF" id="PIRSF017082">
    <property type="entry name" value="YflP"/>
    <property type="match status" value="1"/>
</dbReference>
<dbReference type="RefSeq" id="WP_250025959.1">
    <property type="nucleotide sequence ID" value="NZ_CP097331.1"/>
</dbReference>
<comment type="similarity">
    <text evidence="1">Belongs to the UPF0065 (bug) family.</text>
</comment>